<reference evidence="1 2" key="1">
    <citation type="submission" date="2022-05" db="EMBL/GenBank/DDBJ databases">
        <authorList>
            <consortium name="Genoscope - CEA"/>
            <person name="William W."/>
        </authorList>
    </citation>
    <scope>NUCLEOTIDE SEQUENCE [LARGE SCALE GENOMIC DNA]</scope>
</reference>
<proteinExistence type="predicted"/>
<sequence length="87" mass="9803">MEPREHEHWPFVELDGLSDSGFEDLLCKYSGDVDESFINRCHFIKKVLPESSLNNHMGLLQSSNDGSSNACQAQKSLFIESKSELKA</sequence>
<gene>
    <name evidence="1" type="ORF">PLOB_00027312</name>
</gene>
<evidence type="ECO:0000313" key="2">
    <source>
        <dbReference type="Proteomes" id="UP001159405"/>
    </source>
</evidence>
<keyword evidence="2" id="KW-1185">Reference proteome</keyword>
<accession>A0ABN8NW31</accession>
<protein>
    <submittedName>
        <fullName evidence="1">Uncharacterized protein</fullName>
    </submittedName>
</protein>
<organism evidence="1 2">
    <name type="scientific">Porites lobata</name>
    <dbReference type="NCBI Taxonomy" id="104759"/>
    <lineage>
        <taxon>Eukaryota</taxon>
        <taxon>Metazoa</taxon>
        <taxon>Cnidaria</taxon>
        <taxon>Anthozoa</taxon>
        <taxon>Hexacorallia</taxon>
        <taxon>Scleractinia</taxon>
        <taxon>Fungiina</taxon>
        <taxon>Poritidae</taxon>
        <taxon>Porites</taxon>
    </lineage>
</organism>
<comment type="caution">
    <text evidence="1">The sequence shown here is derived from an EMBL/GenBank/DDBJ whole genome shotgun (WGS) entry which is preliminary data.</text>
</comment>
<evidence type="ECO:0000313" key="1">
    <source>
        <dbReference type="EMBL" id="CAH3119359.1"/>
    </source>
</evidence>
<name>A0ABN8NW31_9CNID</name>
<dbReference type="EMBL" id="CALNXK010000033">
    <property type="protein sequence ID" value="CAH3119359.1"/>
    <property type="molecule type" value="Genomic_DNA"/>
</dbReference>
<dbReference type="Proteomes" id="UP001159405">
    <property type="component" value="Unassembled WGS sequence"/>
</dbReference>